<feature type="compositionally biased region" description="Basic and acidic residues" evidence="1">
    <location>
        <begin position="79"/>
        <end position="97"/>
    </location>
</feature>
<evidence type="ECO:0000313" key="2">
    <source>
        <dbReference type="EMBL" id="GLJ80495.1"/>
    </source>
</evidence>
<name>A0A9W6HH94_9MICO</name>
<evidence type="ECO:0000313" key="3">
    <source>
        <dbReference type="Proteomes" id="UP001142317"/>
    </source>
</evidence>
<keyword evidence="3" id="KW-1185">Reference proteome</keyword>
<protein>
    <recommendedName>
        <fullName evidence="4">DUF466 domain-containing protein</fullName>
    </recommendedName>
</protein>
<reference evidence="2" key="1">
    <citation type="journal article" date="2014" name="Int. J. Syst. Evol. Microbiol.">
        <title>Complete genome sequence of Corynebacterium casei LMG S-19264T (=DSM 44701T), isolated from a smear-ripened cheese.</title>
        <authorList>
            <consortium name="US DOE Joint Genome Institute (JGI-PGF)"/>
            <person name="Walter F."/>
            <person name="Albersmeier A."/>
            <person name="Kalinowski J."/>
            <person name="Ruckert C."/>
        </authorList>
    </citation>
    <scope>NUCLEOTIDE SEQUENCE</scope>
    <source>
        <strain evidence="2">VKM Ac-1447</strain>
    </source>
</reference>
<reference evidence="2" key="2">
    <citation type="submission" date="2023-01" db="EMBL/GenBank/DDBJ databases">
        <authorList>
            <person name="Sun Q."/>
            <person name="Evtushenko L."/>
        </authorList>
    </citation>
    <scope>NUCLEOTIDE SEQUENCE</scope>
    <source>
        <strain evidence="2">VKM Ac-1447</strain>
    </source>
</reference>
<sequence>MARAHNSSESGTPVAETGGPAADRSRFEELGVRAGRAVLRVAAGIRWYVTSLMGDNAYATYLAHHRRTHPDAQPLSERQFWRQRMDDQDRNPGARCC</sequence>
<dbReference type="Pfam" id="PF04328">
    <property type="entry name" value="Sel_put"/>
    <property type="match status" value="1"/>
</dbReference>
<organism evidence="2 3">
    <name type="scientific">Microbacterium imperiale</name>
    <dbReference type="NCBI Taxonomy" id="33884"/>
    <lineage>
        <taxon>Bacteria</taxon>
        <taxon>Bacillati</taxon>
        <taxon>Actinomycetota</taxon>
        <taxon>Actinomycetes</taxon>
        <taxon>Micrococcales</taxon>
        <taxon>Microbacteriaceae</taxon>
        <taxon>Microbacterium</taxon>
    </lineage>
</organism>
<dbReference type="Proteomes" id="UP001142317">
    <property type="component" value="Unassembled WGS sequence"/>
</dbReference>
<evidence type="ECO:0000256" key="1">
    <source>
        <dbReference type="SAM" id="MobiDB-lite"/>
    </source>
</evidence>
<feature type="region of interest" description="Disordered" evidence="1">
    <location>
        <begin position="1"/>
        <end position="26"/>
    </location>
</feature>
<dbReference type="InterPro" id="IPR007423">
    <property type="entry name" value="Sel_put"/>
</dbReference>
<proteinExistence type="predicted"/>
<accession>A0A9W6HH94</accession>
<dbReference type="EMBL" id="BSEO01000014">
    <property type="protein sequence ID" value="GLJ80495.1"/>
    <property type="molecule type" value="Genomic_DNA"/>
</dbReference>
<evidence type="ECO:0008006" key="4">
    <source>
        <dbReference type="Google" id="ProtNLM"/>
    </source>
</evidence>
<feature type="region of interest" description="Disordered" evidence="1">
    <location>
        <begin position="68"/>
        <end position="97"/>
    </location>
</feature>
<comment type="caution">
    <text evidence="2">The sequence shown here is derived from an EMBL/GenBank/DDBJ whole genome shotgun (WGS) entry which is preliminary data.</text>
</comment>
<gene>
    <name evidence="2" type="ORF">GCM10017586_21780</name>
</gene>
<feature type="compositionally biased region" description="Polar residues" evidence="1">
    <location>
        <begin position="1"/>
        <end position="11"/>
    </location>
</feature>
<dbReference type="AlphaFoldDB" id="A0A9W6HH94"/>